<reference evidence="5" key="2">
    <citation type="submission" date="2025-09" db="UniProtKB">
        <authorList>
            <consortium name="Ensembl"/>
        </authorList>
    </citation>
    <scope>IDENTIFICATION</scope>
</reference>
<dbReference type="GeneTree" id="ENSGT01040000242740"/>
<keyword evidence="3" id="KW-0862">Zinc</keyword>
<evidence type="ECO:0000259" key="4">
    <source>
        <dbReference type="Pfam" id="PF13445"/>
    </source>
</evidence>
<dbReference type="InterPro" id="IPR013083">
    <property type="entry name" value="Znf_RING/FYVE/PHD"/>
</dbReference>
<evidence type="ECO:0000313" key="6">
    <source>
        <dbReference type="Proteomes" id="UP000265020"/>
    </source>
</evidence>
<evidence type="ECO:0000256" key="2">
    <source>
        <dbReference type="ARBA" id="ARBA00022771"/>
    </source>
</evidence>
<keyword evidence="6" id="KW-1185">Reference proteome</keyword>
<accession>A0A3Q2DBY1</accession>
<evidence type="ECO:0000256" key="3">
    <source>
        <dbReference type="ARBA" id="ARBA00022833"/>
    </source>
</evidence>
<keyword evidence="2" id="KW-0863">Zinc-finger</keyword>
<evidence type="ECO:0000313" key="5">
    <source>
        <dbReference type="Ensembl" id="ENSCVAP00000016272.1"/>
    </source>
</evidence>
<sequence>MAPRAAAVASVSYLEDLTCSVCLNIFTDPVNLPCGHSFHVSSVVRNHPALYHSAAHWSFFKAKANGKKRWIFVFVWLIFIHIA</sequence>
<dbReference type="SUPFAM" id="SSF57850">
    <property type="entry name" value="RING/U-box"/>
    <property type="match status" value="1"/>
</dbReference>
<name>A0A3Q2DBY1_CYPVA</name>
<dbReference type="Pfam" id="PF13445">
    <property type="entry name" value="zf-RING_UBOX"/>
    <property type="match status" value="1"/>
</dbReference>
<dbReference type="Proteomes" id="UP000265020">
    <property type="component" value="Unassembled WGS sequence"/>
</dbReference>
<dbReference type="InterPro" id="IPR027370">
    <property type="entry name" value="Znf-RING_euk"/>
</dbReference>
<proteinExistence type="predicted"/>
<dbReference type="Gene3D" id="3.30.40.10">
    <property type="entry name" value="Zinc/RING finger domain, C3HC4 (zinc finger)"/>
    <property type="match status" value="1"/>
</dbReference>
<reference evidence="5" key="1">
    <citation type="submission" date="2025-08" db="UniProtKB">
        <authorList>
            <consortium name="Ensembl"/>
        </authorList>
    </citation>
    <scope>IDENTIFICATION</scope>
</reference>
<evidence type="ECO:0000256" key="1">
    <source>
        <dbReference type="ARBA" id="ARBA00022723"/>
    </source>
</evidence>
<dbReference type="Ensembl" id="ENSCVAT00000024780.1">
    <property type="protein sequence ID" value="ENSCVAP00000016272.1"/>
    <property type="gene ID" value="ENSCVAG00000019198.1"/>
</dbReference>
<dbReference type="GO" id="GO:0008270">
    <property type="term" value="F:zinc ion binding"/>
    <property type="evidence" value="ECO:0007669"/>
    <property type="project" value="UniProtKB-KW"/>
</dbReference>
<dbReference type="AlphaFoldDB" id="A0A3Q2DBY1"/>
<keyword evidence="1" id="KW-0479">Metal-binding</keyword>
<feature type="domain" description="Zinc finger RING-type eukaryotic" evidence="4">
    <location>
        <begin position="19"/>
        <end position="43"/>
    </location>
</feature>
<organism evidence="5 6">
    <name type="scientific">Cyprinodon variegatus</name>
    <name type="common">Sheepshead minnow</name>
    <dbReference type="NCBI Taxonomy" id="28743"/>
    <lineage>
        <taxon>Eukaryota</taxon>
        <taxon>Metazoa</taxon>
        <taxon>Chordata</taxon>
        <taxon>Craniata</taxon>
        <taxon>Vertebrata</taxon>
        <taxon>Euteleostomi</taxon>
        <taxon>Actinopterygii</taxon>
        <taxon>Neopterygii</taxon>
        <taxon>Teleostei</taxon>
        <taxon>Neoteleostei</taxon>
        <taxon>Acanthomorphata</taxon>
        <taxon>Ovalentaria</taxon>
        <taxon>Atherinomorphae</taxon>
        <taxon>Cyprinodontiformes</taxon>
        <taxon>Cyprinodontidae</taxon>
        <taxon>Cyprinodon</taxon>
    </lineage>
</organism>
<protein>
    <recommendedName>
        <fullName evidence="4">Zinc finger RING-type eukaryotic domain-containing protein</fullName>
    </recommendedName>
</protein>